<gene>
    <name evidence="19" type="primary">LOC115737108</name>
</gene>
<comment type="catalytic activity">
    <reaction evidence="1">
        <text>S-ubiquitinyl-[E2 ubiquitin-conjugating enzyme]-L-cysteine + [acceptor protein]-L-lysine = [E2 ubiquitin-conjugating enzyme]-L-cysteine + N(6)-ubiquitinyl-[acceptor protein]-L-lysine.</text>
        <dbReference type="EC" id="2.3.2.27"/>
    </reaction>
</comment>
<dbReference type="Pfam" id="PF13639">
    <property type="entry name" value="zf-RING_2"/>
    <property type="match status" value="1"/>
</dbReference>
<dbReference type="AlphaFoldDB" id="A0A8B8NSS9"/>
<dbReference type="EC" id="2.3.2.27" evidence="4"/>
<evidence type="ECO:0000313" key="18">
    <source>
        <dbReference type="Proteomes" id="UP000827889"/>
    </source>
</evidence>
<feature type="region of interest" description="Disordered" evidence="15">
    <location>
        <begin position="266"/>
        <end position="286"/>
    </location>
</feature>
<keyword evidence="5" id="KW-0808">Transferase</keyword>
<dbReference type="Gene3D" id="3.30.40.10">
    <property type="entry name" value="Zinc/RING finger domain, C3HC4 (zinc finger)"/>
    <property type="match status" value="1"/>
</dbReference>
<evidence type="ECO:0000256" key="10">
    <source>
        <dbReference type="ARBA" id="ARBA00022833"/>
    </source>
</evidence>
<sequence length="286" mass="31805">MSGSPPSLETSYASPPVTIILTVVLLVFFFVGFFSIFFCRCFFENLLSPWNLRQSPSANQMGGGTARAGDGLDPSLVQAFPTLVYSTIKDFRKEKYGLECAICLAEFEDDSVLRLLTVCYHVFHQECIDLWLTSHKTCPVCRGNLDLPLSKLSEMRPVVSLPRESTMGSIHENEEASFQGAVSIDIKEGGDEECRGGSIDPVVLTGQDHCRTEKFLRSHSTGHSIGRKKVDEDKYMLKLQDHVKVHISRGHTGSCITFGEFSDHEDMMSNGGSDHVPGHLMHQQQE</sequence>
<dbReference type="InterPro" id="IPR053238">
    <property type="entry name" value="RING-H2_zinc_finger"/>
</dbReference>
<evidence type="ECO:0000256" key="13">
    <source>
        <dbReference type="ARBA" id="ARBA00024209"/>
    </source>
</evidence>
<evidence type="ECO:0000256" key="6">
    <source>
        <dbReference type="ARBA" id="ARBA00022692"/>
    </source>
</evidence>
<evidence type="ECO:0000256" key="9">
    <source>
        <dbReference type="ARBA" id="ARBA00022786"/>
    </source>
</evidence>
<dbReference type="PROSITE" id="PS50089">
    <property type="entry name" value="ZF_RING_2"/>
    <property type="match status" value="1"/>
</dbReference>
<evidence type="ECO:0000256" key="3">
    <source>
        <dbReference type="ARBA" id="ARBA00004906"/>
    </source>
</evidence>
<keyword evidence="10" id="KW-0862">Zinc</keyword>
<keyword evidence="18" id="KW-1185">Reference proteome</keyword>
<feature type="transmembrane region" description="Helical" evidence="16">
    <location>
        <begin position="20"/>
        <end position="43"/>
    </location>
</feature>
<evidence type="ECO:0000256" key="16">
    <source>
        <dbReference type="SAM" id="Phobius"/>
    </source>
</evidence>
<evidence type="ECO:0000256" key="1">
    <source>
        <dbReference type="ARBA" id="ARBA00000900"/>
    </source>
</evidence>
<keyword evidence="11 16" id="KW-1133">Transmembrane helix</keyword>
<dbReference type="GeneID" id="115737108"/>
<evidence type="ECO:0000256" key="11">
    <source>
        <dbReference type="ARBA" id="ARBA00022989"/>
    </source>
</evidence>
<dbReference type="Proteomes" id="UP000827889">
    <property type="component" value="Chromosome 9"/>
</dbReference>
<name>A0A8B8NSS9_9MYRT</name>
<dbReference type="RefSeq" id="XP_030524943.1">
    <property type="nucleotide sequence ID" value="XM_030669083.2"/>
</dbReference>
<feature type="domain" description="RING-type" evidence="17">
    <location>
        <begin position="100"/>
        <end position="142"/>
    </location>
</feature>
<dbReference type="InterPro" id="IPR013083">
    <property type="entry name" value="Znf_RING/FYVE/PHD"/>
</dbReference>
<dbReference type="GO" id="GO:0016020">
    <property type="term" value="C:membrane"/>
    <property type="evidence" value="ECO:0007669"/>
    <property type="project" value="UniProtKB-SubCell"/>
</dbReference>
<evidence type="ECO:0000256" key="8">
    <source>
        <dbReference type="ARBA" id="ARBA00022771"/>
    </source>
</evidence>
<protein>
    <recommendedName>
        <fullName evidence="4">RING-type E3 ubiquitin transferase</fullName>
        <ecNumber evidence="4">2.3.2.27</ecNumber>
    </recommendedName>
</protein>
<dbReference type="CDD" id="cd16461">
    <property type="entry name" value="RING-H2_EL5-like"/>
    <property type="match status" value="1"/>
</dbReference>
<evidence type="ECO:0000256" key="12">
    <source>
        <dbReference type="ARBA" id="ARBA00023136"/>
    </source>
</evidence>
<dbReference type="SUPFAM" id="SSF57850">
    <property type="entry name" value="RING/U-box"/>
    <property type="match status" value="1"/>
</dbReference>
<dbReference type="OrthoDB" id="9984778at2759"/>
<dbReference type="KEGG" id="rarg:115737108"/>
<evidence type="ECO:0000256" key="14">
    <source>
        <dbReference type="PROSITE-ProRule" id="PRU00175"/>
    </source>
</evidence>
<dbReference type="PANTHER" id="PTHR14155">
    <property type="entry name" value="RING FINGER DOMAIN-CONTAINING"/>
    <property type="match status" value="1"/>
</dbReference>
<reference evidence="19" key="1">
    <citation type="submission" date="2025-08" db="UniProtKB">
        <authorList>
            <consortium name="RefSeq"/>
        </authorList>
    </citation>
    <scope>IDENTIFICATION</scope>
    <source>
        <tissue evidence="19">Leaf</tissue>
    </source>
</reference>
<evidence type="ECO:0000256" key="4">
    <source>
        <dbReference type="ARBA" id="ARBA00012483"/>
    </source>
</evidence>
<keyword evidence="7" id="KW-0479">Metal-binding</keyword>
<evidence type="ECO:0000313" key="19">
    <source>
        <dbReference type="RefSeq" id="XP_030524943.1"/>
    </source>
</evidence>
<dbReference type="InterPro" id="IPR001841">
    <property type="entry name" value="Znf_RING"/>
</dbReference>
<dbReference type="PANTHER" id="PTHR14155:SF521">
    <property type="entry name" value="RING-H2 FINGER PROTEIN ATL30"/>
    <property type="match status" value="1"/>
</dbReference>
<dbReference type="GO" id="GO:0061630">
    <property type="term" value="F:ubiquitin protein ligase activity"/>
    <property type="evidence" value="ECO:0007669"/>
    <property type="project" value="UniProtKB-EC"/>
</dbReference>
<evidence type="ECO:0000256" key="15">
    <source>
        <dbReference type="SAM" id="MobiDB-lite"/>
    </source>
</evidence>
<proteinExistence type="inferred from homology"/>
<dbReference type="SMART" id="SM00184">
    <property type="entry name" value="RING"/>
    <property type="match status" value="1"/>
</dbReference>
<evidence type="ECO:0000259" key="17">
    <source>
        <dbReference type="PROSITE" id="PS50089"/>
    </source>
</evidence>
<comment type="subcellular location">
    <subcellularLocation>
        <location evidence="2">Membrane</location>
        <topology evidence="2">Single-pass membrane protein</topology>
    </subcellularLocation>
</comment>
<evidence type="ECO:0000256" key="7">
    <source>
        <dbReference type="ARBA" id="ARBA00022723"/>
    </source>
</evidence>
<evidence type="ECO:0000256" key="2">
    <source>
        <dbReference type="ARBA" id="ARBA00004167"/>
    </source>
</evidence>
<organism evidence="18 19">
    <name type="scientific">Rhodamnia argentea</name>
    <dbReference type="NCBI Taxonomy" id="178133"/>
    <lineage>
        <taxon>Eukaryota</taxon>
        <taxon>Viridiplantae</taxon>
        <taxon>Streptophyta</taxon>
        <taxon>Embryophyta</taxon>
        <taxon>Tracheophyta</taxon>
        <taxon>Spermatophyta</taxon>
        <taxon>Magnoliopsida</taxon>
        <taxon>eudicotyledons</taxon>
        <taxon>Gunneridae</taxon>
        <taxon>Pentapetalae</taxon>
        <taxon>rosids</taxon>
        <taxon>malvids</taxon>
        <taxon>Myrtales</taxon>
        <taxon>Myrtaceae</taxon>
        <taxon>Myrtoideae</taxon>
        <taxon>Myrteae</taxon>
        <taxon>Australasian group</taxon>
        <taxon>Rhodamnia</taxon>
    </lineage>
</organism>
<comment type="pathway">
    <text evidence="3">Protein modification; protein ubiquitination.</text>
</comment>
<evidence type="ECO:0000256" key="5">
    <source>
        <dbReference type="ARBA" id="ARBA00022679"/>
    </source>
</evidence>
<keyword evidence="9" id="KW-0833">Ubl conjugation pathway</keyword>
<keyword evidence="8 14" id="KW-0863">Zinc-finger</keyword>
<comment type="similarity">
    <text evidence="13">Belongs to the RING-type zinc finger family. ATL subfamily.</text>
</comment>
<dbReference type="GO" id="GO:0008270">
    <property type="term" value="F:zinc ion binding"/>
    <property type="evidence" value="ECO:0007669"/>
    <property type="project" value="UniProtKB-KW"/>
</dbReference>
<keyword evidence="6 16" id="KW-0812">Transmembrane</keyword>
<dbReference type="FunFam" id="3.30.40.10:FF:000187">
    <property type="entry name" value="E3 ubiquitin-protein ligase ATL6"/>
    <property type="match status" value="1"/>
</dbReference>
<keyword evidence="12 16" id="KW-0472">Membrane</keyword>
<accession>A0A8B8NSS9</accession>